<comment type="cofactor">
    <cofactor evidence="1 7">
        <name>pyridoxal 5'-phosphate</name>
        <dbReference type="ChEBI" id="CHEBI:597326"/>
    </cofactor>
</comment>
<evidence type="ECO:0000313" key="9">
    <source>
        <dbReference type="EMBL" id="HIU27856.1"/>
    </source>
</evidence>
<keyword evidence="3 9" id="KW-0032">Aminotransferase</keyword>
<dbReference type="Gene3D" id="3.40.640.10">
    <property type="entry name" value="Type I PLP-dependent aspartate aminotransferase-like (Major domain)"/>
    <property type="match status" value="1"/>
</dbReference>
<dbReference type="PIRSF" id="PIRSF000524">
    <property type="entry name" value="SPT"/>
    <property type="match status" value="1"/>
</dbReference>
<dbReference type="InterPro" id="IPR024169">
    <property type="entry name" value="SP_NH2Trfase/AEP_transaminase"/>
</dbReference>
<evidence type="ECO:0000256" key="3">
    <source>
        <dbReference type="ARBA" id="ARBA00022576"/>
    </source>
</evidence>
<dbReference type="SUPFAM" id="SSF53383">
    <property type="entry name" value="PLP-dependent transferases"/>
    <property type="match status" value="1"/>
</dbReference>
<evidence type="ECO:0000259" key="8">
    <source>
        <dbReference type="Pfam" id="PF00266"/>
    </source>
</evidence>
<dbReference type="GO" id="GO:0004760">
    <property type="term" value="F:L-serine-pyruvate transaminase activity"/>
    <property type="evidence" value="ECO:0007669"/>
    <property type="project" value="TreeGrafter"/>
</dbReference>
<reference evidence="9" key="2">
    <citation type="journal article" date="2021" name="PeerJ">
        <title>Extensive microbial diversity within the chicken gut microbiome revealed by metagenomics and culture.</title>
        <authorList>
            <person name="Gilroy R."/>
            <person name="Ravi A."/>
            <person name="Getino M."/>
            <person name="Pursley I."/>
            <person name="Horton D.L."/>
            <person name="Alikhan N.F."/>
            <person name="Baker D."/>
            <person name="Gharbi K."/>
            <person name="Hall N."/>
            <person name="Watson M."/>
            <person name="Adriaenssens E.M."/>
            <person name="Foster-Nyarko E."/>
            <person name="Jarju S."/>
            <person name="Secka A."/>
            <person name="Antonio M."/>
            <person name="Oren A."/>
            <person name="Chaudhuri R.R."/>
            <person name="La Ragione R."/>
            <person name="Hildebrand F."/>
            <person name="Pallen M.J."/>
        </authorList>
    </citation>
    <scope>NUCLEOTIDE SEQUENCE</scope>
    <source>
        <strain evidence="9">11300</strain>
    </source>
</reference>
<dbReference type="InterPro" id="IPR015421">
    <property type="entry name" value="PyrdxlP-dep_Trfase_major"/>
</dbReference>
<evidence type="ECO:0000256" key="7">
    <source>
        <dbReference type="PIRSR" id="PIRSR000524-50"/>
    </source>
</evidence>
<proteinExistence type="inferred from homology"/>
<evidence type="ECO:0000256" key="4">
    <source>
        <dbReference type="ARBA" id="ARBA00022679"/>
    </source>
</evidence>
<dbReference type="AlphaFoldDB" id="A0A9D1I3T8"/>
<evidence type="ECO:0000313" key="10">
    <source>
        <dbReference type="Proteomes" id="UP000824091"/>
    </source>
</evidence>
<dbReference type="GO" id="GO:0019265">
    <property type="term" value="P:glycine biosynthetic process, by transamination of glyoxylate"/>
    <property type="evidence" value="ECO:0007669"/>
    <property type="project" value="TreeGrafter"/>
</dbReference>
<protein>
    <submittedName>
        <fullName evidence="9">Alanine--glyoxylate aminotransferase family protein</fullName>
    </submittedName>
</protein>
<keyword evidence="4" id="KW-0808">Transferase</keyword>
<evidence type="ECO:0000256" key="6">
    <source>
        <dbReference type="PIRSR" id="PIRSR000524-1"/>
    </source>
</evidence>
<evidence type="ECO:0000256" key="1">
    <source>
        <dbReference type="ARBA" id="ARBA00001933"/>
    </source>
</evidence>
<dbReference type="Proteomes" id="UP000824091">
    <property type="component" value="Unassembled WGS sequence"/>
</dbReference>
<gene>
    <name evidence="9" type="ORF">IAD16_05710</name>
</gene>
<feature type="binding site" evidence="6">
    <location>
        <position position="338"/>
    </location>
    <ligand>
        <name>substrate</name>
    </ligand>
</feature>
<accession>A0A9D1I3T8</accession>
<feature type="modified residue" description="N6-(pyridoxal phosphate)lysine" evidence="7">
    <location>
        <position position="192"/>
    </location>
</feature>
<comment type="caution">
    <text evidence="9">The sequence shown here is derived from an EMBL/GenBank/DDBJ whole genome shotgun (WGS) entry which is preliminary data.</text>
</comment>
<dbReference type="InterPro" id="IPR000192">
    <property type="entry name" value="Aminotrans_V_dom"/>
</dbReference>
<evidence type="ECO:0000256" key="2">
    <source>
        <dbReference type="ARBA" id="ARBA00009236"/>
    </source>
</evidence>
<dbReference type="EMBL" id="DVMO01000084">
    <property type="protein sequence ID" value="HIU27856.1"/>
    <property type="molecule type" value="Genomic_DNA"/>
</dbReference>
<dbReference type="InterPro" id="IPR015424">
    <property type="entry name" value="PyrdxlP-dep_Trfase"/>
</dbReference>
<dbReference type="Pfam" id="PF00266">
    <property type="entry name" value="Aminotran_5"/>
    <property type="match status" value="1"/>
</dbReference>
<reference evidence="9" key="1">
    <citation type="submission" date="2020-10" db="EMBL/GenBank/DDBJ databases">
        <authorList>
            <person name="Gilroy R."/>
        </authorList>
    </citation>
    <scope>NUCLEOTIDE SEQUENCE</scope>
    <source>
        <strain evidence="9">11300</strain>
    </source>
</reference>
<comment type="similarity">
    <text evidence="2">Belongs to the class-V pyridoxal-phosphate-dependent aminotransferase family.</text>
</comment>
<dbReference type="PANTHER" id="PTHR21152:SF24">
    <property type="entry name" value="ALANINE--GLYOXYLATE AMINOTRANSFERASE 1"/>
    <property type="match status" value="1"/>
</dbReference>
<sequence>MINRKIVMIPGPTPTVRSIQDQMGRDTCAFGDPDFVKDYKWVIENLKTLMDCSGQAFVIAGSGSLAMEMAIANNTKAGDNLLIVSHGYFGDRFIDVAKRKNLNVDVIQSQWGKIVPIDQIEKKLSEKHYAAMTVSHVDTATGVLAPIEEIGKMMHEKFPDTIYIVDGVAATAGARSYVDSMHIDVLLTASQKAFGVCPGLALVFAGQKSLARRKSLGETIPEYFVDYEKWIPIMDDPSKYFATPAVNLIWAMKESLQIIMDEGLENRFARHEKQGAAMRAALRSLGFEILAEAGHEAPTLSNVLYMDGVDDNKFRSMVQEEGIIVAGGLGAYAGKMFRIGHMGNADIHDLVCALAAIERTLYRLGVPVKLGSSVGIFMEEMMK</sequence>
<evidence type="ECO:0000256" key="5">
    <source>
        <dbReference type="ARBA" id="ARBA00022898"/>
    </source>
</evidence>
<organism evidence="9 10">
    <name type="scientific">Candidatus Fimisoma avicola</name>
    <dbReference type="NCBI Taxonomy" id="2840826"/>
    <lineage>
        <taxon>Bacteria</taxon>
        <taxon>Bacillati</taxon>
        <taxon>Bacillota</taxon>
        <taxon>Clostridia</taxon>
        <taxon>Eubacteriales</taxon>
        <taxon>Candidatus Fimisoma</taxon>
    </lineage>
</organism>
<dbReference type="PANTHER" id="PTHR21152">
    <property type="entry name" value="AMINOTRANSFERASE CLASS V"/>
    <property type="match status" value="1"/>
</dbReference>
<keyword evidence="5 7" id="KW-0663">Pyridoxal phosphate</keyword>
<dbReference type="Gene3D" id="3.90.1150.10">
    <property type="entry name" value="Aspartate Aminotransferase, domain 1"/>
    <property type="match status" value="1"/>
</dbReference>
<feature type="domain" description="Aminotransferase class V" evidence="8">
    <location>
        <begin position="61"/>
        <end position="329"/>
    </location>
</feature>
<name>A0A9D1I3T8_9FIRM</name>
<dbReference type="InterPro" id="IPR015422">
    <property type="entry name" value="PyrdxlP-dep_Trfase_small"/>
</dbReference>
<dbReference type="GO" id="GO:0008453">
    <property type="term" value="F:alanine-glyoxylate transaminase activity"/>
    <property type="evidence" value="ECO:0007669"/>
    <property type="project" value="TreeGrafter"/>
</dbReference>